<keyword evidence="3 10" id="KW-0028">Amino-acid biosynthesis</keyword>
<evidence type="ECO:0000256" key="9">
    <source>
        <dbReference type="ARBA" id="ARBA00049534"/>
    </source>
</evidence>
<evidence type="ECO:0000256" key="4">
    <source>
        <dbReference type="ARBA" id="ARBA00022801"/>
    </source>
</evidence>
<dbReference type="STRING" id="1798371.A2W14_03415"/>
<dbReference type="Pfam" id="PF00117">
    <property type="entry name" value="GATase"/>
    <property type="match status" value="1"/>
</dbReference>
<dbReference type="AlphaFoldDB" id="A0A1F5YUF9"/>
<dbReference type="EMBL" id="MFJA01000022">
    <property type="protein sequence ID" value="OGG03597.1"/>
    <property type="molecule type" value="Genomic_DNA"/>
</dbReference>
<dbReference type="Gene3D" id="3.40.50.880">
    <property type="match status" value="1"/>
</dbReference>
<gene>
    <name evidence="10" type="primary">hisH</name>
    <name evidence="13" type="ORF">A2W14_03415</name>
</gene>
<reference evidence="13 14" key="1">
    <citation type="journal article" date="2016" name="Nat. Commun.">
        <title>Thousands of microbial genomes shed light on interconnected biogeochemical processes in an aquifer system.</title>
        <authorList>
            <person name="Anantharaman K."/>
            <person name="Brown C.T."/>
            <person name="Hug L.A."/>
            <person name="Sharon I."/>
            <person name="Castelle C.J."/>
            <person name="Probst A.J."/>
            <person name="Thomas B.C."/>
            <person name="Singh A."/>
            <person name="Wilkins M.J."/>
            <person name="Karaoz U."/>
            <person name="Brodie E.L."/>
            <person name="Williams K.H."/>
            <person name="Hubbard S.S."/>
            <person name="Banfield J.F."/>
        </authorList>
    </citation>
    <scope>NUCLEOTIDE SEQUENCE [LARGE SCALE GENOMIC DNA]</scope>
</reference>
<name>A0A1F5YUF9_9BACT</name>
<feature type="domain" description="Glutamine amidotransferase" evidence="12">
    <location>
        <begin position="34"/>
        <end position="212"/>
    </location>
</feature>
<evidence type="ECO:0000256" key="8">
    <source>
        <dbReference type="ARBA" id="ARBA00047838"/>
    </source>
</evidence>
<sequence>MIGIIDYGIGNLGSVSNAIKKLSRDFLISDDPSRLLKAEILILPGVGSAREGMKNINKRKLDKFLFEEIKKGKPFLGICLGMQLLFEESEEGDVSCLGILKGKVKKFLIERKIPQIGWNQVRIKSHFLRDKAWAGNYESGIKNKLFTQIPDNSFFYFVNSFYCIPENKSIIAGETLYGEKFASIIVKNNIMATQFHPEKSGKVGFQLLSNFIRKFYVN</sequence>
<keyword evidence="5 10" id="KW-0315">Glutamine amidotransferase</keyword>
<comment type="catalytic activity">
    <reaction evidence="8 10">
        <text>5-[(5-phospho-1-deoxy-D-ribulos-1-ylimino)methylamino]-1-(5-phospho-beta-D-ribosyl)imidazole-4-carboxamide + L-glutamine = D-erythro-1-(imidazol-4-yl)glycerol 3-phosphate + 5-amino-1-(5-phospho-beta-D-ribosyl)imidazole-4-carboxamide + L-glutamate + H(+)</text>
        <dbReference type="Rhea" id="RHEA:24793"/>
        <dbReference type="ChEBI" id="CHEBI:15378"/>
        <dbReference type="ChEBI" id="CHEBI:29985"/>
        <dbReference type="ChEBI" id="CHEBI:58278"/>
        <dbReference type="ChEBI" id="CHEBI:58359"/>
        <dbReference type="ChEBI" id="CHEBI:58475"/>
        <dbReference type="ChEBI" id="CHEBI:58525"/>
        <dbReference type="EC" id="4.3.2.10"/>
    </reaction>
</comment>
<dbReference type="CDD" id="cd01748">
    <property type="entry name" value="GATase1_IGP_Synthase"/>
    <property type="match status" value="1"/>
</dbReference>
<evidence type="ECO:0000256" key="2">
    <source>
        <dbReference type="ARBA" id="ARBA00011152"/>
    </source>
</evidence>
<evidence type="ECO:0000259" key="12">
    <source>
        <dbReference type="Pfam" id="PF00117"/>
    </source>
</evidence>
<keyword evidence="7 10" id="KW-0456">Lyase</keyword>
<dbReference type="Proteomes" id="UP000176665">
    <property type="component" value="Unassembled WGS sequence"/>
</dbReference>
<dbReference type="GO" id="GO:0000107">
    <property type="term" value="F:imidazoleglycerol-phosphate synthase activity"/>
    <property type="evidence" value="ECO:0007669"/>
    <property type="project" value="UniProtKB-UniRule"/>
</dbReference>
<dbReference type="GO" id="GO:0000105">
    <property type="term" value="P:L-histidine biosynthetic process"/>
    <property type="evidence" value="ECO:0007669"/>
    <property type="project" value="UniProtKB-UniRule"/>
</dbReference>
<dbReference type="NCBIfam" id="TIGR01855">
    <property type="entry name" value="IMP_synth_hisH"/>
    <property type="match status" value="1"/>
</dbReference>
<comment type="caution">
    <text evidence="13">The sequence shown here is derived from an EMBL/GenBank/DDBJ whole genome shotgun (WGS) entry which is preliminary data.</text>
</comment>
<evidence type="ECO:0000256" key="6">
    <source>
        <dbReference type="ARBA" id="ARBA00023102"/>
    </source>
</evidence>
<feature type="active site" evidence="10 11">
    <location>
        <position position="196"/>
    </location>
</feature>
<proteinExistence type="inferred from homology"/>
<accession>A0A1F5YUF9</accession>
<comment type="subunit">
    <text evidence="2 10">Heterodimer of HisH and HisF.</text>
</comment>
<comment type="pathway">
    <text evidence="1 10">Amino-acid biosynthesis; L-histidine biosynthesis; L-histidine from 5-phospho-alpha-D-ribose 1-diphosphate: step 5/9.</text>
</comment>
<feature type="active site" evidence="10 11">
    <location>
        <position position="198"/>
    </location>
</feature>
<organism evidence="13 14">
    <name type="scientific">Candidatus Gottesmanbacteria bacterium RBG_16_37_8</name>
    <dbReference type="NCBI Taxonomy" id="1798371"/>
    <lineage>
        <taxon>Bacteria</taxon>
        <taxon>Candidatus Gottesmaniibacteriota</taxon>
    </lineage>
</organism>
<dbReference type="InterPro" id="IPR017926">
    <property type="entry name" value="GATASE"/>
</dbReference>
<evidence type="ECO:0000256" key="1">
    <source>
        <dbReference type="ARBA" id="ARBA00005091"/>
    </source>
</evidence>
<dbReference type="PANTHER" id="PTHR42701">
    <property type="entry name" value="IMIDAZOLE GLYCEROL PHOSPHATE SYNTHASE SUBUNIT HISH"/>
    <property type="match status" value="1"/>
</dbReference>
<dbReference type="UniPathway" id="UPA00031">
    <property type="reaction ID" value="UER00010"/>
</dbReference>
<evidence type="ECO:0000256" key="11">
    <source>
        <dbReference type="PIRSR" id="PIRSR000495-1"/>
    </source>
</evidence>
<evidence type="ECO:0000313" key="14">
    <source>
        <dbReference type="Proteomes" id="UP000176665"/>
    </source>
</evidence>
<dbReference type="EC" id="4.3.2.10" evidence="10"/>
<dbReference type="InterPro" id="IPR029062">
    <property type="entry name" value="Class_I_gatase-like"/>
</dbReference>
<protein>
    <recommendedName>
        <fullName evidence="10">Imidazole glycerol phosphate synthase subunit HisH</fullName>
        <ecNumber evidence="10">4.3.2.10</ecNumber>
    </recommendedName>
    <alternativeName>
        <fullName evidence="10">IGP synthase glutaminase subunit</fullName>
        <ecNumber evidence="10">3.5.1.2</ecNumber>
    </alternativeName>
    <alternativeName>
        <fullName evidence="10">IGP synthase subunit HisH</fullName>
    </alternativeName>
    <alternativeName>
        <fullName evidence="10">ImGP synthase subunit HisH</fullName>
        <shortName evidence="10">IGPS subunit HisH</shortName>
    </alternativeName>
</protein>
<evidence type="ECO:0000256" key="3">
    <source>
        <dbReference type="ARBA" id="ARBA00022605"/>
    </source>
</evidence>
<evidence type="ECO:0000256" key="7">
    <source>
        <dbReference type="ARBA" id="ARBA00023239"/>
    </source>
</evidence>
<keyword evidence="6 10" id="KW-0368">Histidine biosynthesis</keyword>
<dbReference type="PROSITE" id="PS51273">
    <property type="entry name" value="GATASE_TYPE_1"/>
    <property type="match status" value="1"/>
</dbReference>
<evidence type="ECO:0000256" key="10">
    <source>
        <dbReference type="HAMAP-Rule" id="MF_00278"/>
    </source>
</evidence>
<dbReference type="PIRSF" id="PIRSF000495">
    <property type="entry name" value="Amidotransf_hisH"/>
    <property type="match status" value="1"/>
</dbReference>
<comment type="subcellular location">
    <subcellularLocation>
        <location evidence="10">Cytoplasm</location>
    </subcellularLocation>
</comment>
<dbReference type="InterPro" id="IPR010139">
    <property type="entry name" value="Imidazole-glycPsynth_HisH"/>
</dbReference>
<feature type="active site" description="Nucleophile" evidence="10 11">
    <location>
        <position position="79"/>
    </location>
</feature>
<comment type="catalytic activity">
    <reaction evidence="9 10">
        <text>L-glutamine + H2O = L-glutamate + NH4(+)</text>
        <dbReference type="Rhea" id="RHEA:15889"/>
        <dbReference type="ChEBI" id="CHEBI:15377"/>
        <dbReference type="ChEBI" id="CHEBI:28938"/>
        <dbReference type="ChEBI" id="CHEBI:29985"/>
        <dbReference type="ChEBI" id="CHEBI:58359"/>
        <dbReference type="EC" id="3.5.1.2"/>
    </reaction>
</comment>
<dbReference type="HAMAP" id="MF_00278">
    <property type="entry name" value="HisH"/>
    <property type="match status" value="1"/>
</dbReference>
<evidence type="ECO:0000313" key="13">
    <source>
        <dbReference type="EMBL" id="OGG03597.1"/>
    </source>
</evidence>
<dbReference type="SUPFAM" id="SSF52317">
    <property type="entry name" value="Class I glutamine amidotransferase-like"/>
    <property type="match status" value="1"/>
</dbReference>
<comment type="function">
    <text evidence="10">IGPS catalyzes the conversion of PRFAR and glutamine to IGP, AICAR and glutamate. The HisH subunit catalyzes the hydrolysis of glutamine to glutamate and ammonia as part of the synthesis of IGP and AICAR. The resulting ammonia molecule is channeled to the active site of HisF.</text>
</comment>
<keyword evidence="10" id="KW-0963">Cytoplasm</keyword>
<dbReference type="GO" id="GO:0016829">
    <property type="term" value="F:lyase activity"/>
    <property type="evidence" value="ECO:0007669"/>
    <property type="project" value="UniProtKB-KW"/>
</dbReference>
<dbReference type="GO" id="GO:0005737">
    <property type="term" value="C:cytoplasm"/>
    <property type="evidence" value="ECO:0007669"/>
    <property type="project" value="UniProtKB-SubCell"/>
</dbReference>
<keyword evidence="4 10" id="KW-0378">Hydrolase</keyword>
<dbReference type="GO" id="GO:0004359">
    <property type="term" value="F:glutaminase activity"/>
    <property type="evidence" value="ECO:0007669"/>
    <property type="project" value="UniProtKB-EC"/>
</dbReference>
<evidence type="ECO:0000256" key="5">
    <source>
        <dbReference type="ARBA" id="ARBA00022962"/>
    </source>
</evidence>
<dbReference type="PANTHER" id="PTHR42701:SF1">
    <property type="entry name" value="IMIDAZOLE GLYCEROL PHOSPHATE SYNTHASE SUBUNIT HISH"/>
    <property type="match status" value="1"/>
</dbReference>
<dbReference type="EC" id="3.5.1.2" evidence="10"/>
<keyword evidence="13" id="KW-0808">Transferase</keyword>